<dbReference type="SUPFAM" id="SSF51679">
    <property type="entry name" value="Bacterial luciferase-like"/>
    <property type="match status" value="1"/>
</dbReference>
<sequence length="182" mass="20250">MVPKSRFILNLWTCPVRLVTWELEAGNRSKINSIFFADTYAVNDKYNGNSDAIFRGGQSVAQLDPTIMISAMAAVTKSVSFAITNTTYIPPYILARTWGTLDHMTGGRVAWNIVTGYSTSAAQAMGKDSVTPHDKRYAEAHEYMGIMYSFWEGSWEDNAQLFSAEKGANDLSKIHKITFNGE</sequence>
<dbReference type="PANTHER" id="PTHR30011:SF30">
    <property type="entry name" value="XENOBIOTIC COMPOUND MONOOXYGENASE, DSZA FAMILY (AFU_ORTHOLOGUE AFUA_6G01920)"/>
    <property type="match status" value="1"/>
</dbReference>
<dbReference type="InterPro" id="IPR011251">
    <property type="entry name" value="Luciferase-like_dom"/>
</dbReference>
<feature type="domain" description="Luciferase-like" evidence="1">
    <location>
        <begin position="57"/>
        <end position="153"/>
    </location>
</feature>
<name>A0A2J6RM24_HYAVF</name>
<accession>A0A2J6RM24</accession>
<proteinExistence type="predicted"/>
<evidence type="ECO:0000259" key="1">
    <source>
        <dbReference type="Pfam" id="PF00296"/>
    </source>
</evidence>
<protein>
    <submittedName>
        <fullName evidence="2">Bacterial luciferase-like protein</fullName>
    </submittedName>
</protein>
<dbReference type="GO" id="GO:0016705">
    <property type="term" value="F:oxidoreductase activity, acting on paired donors, with incorporation or reduction of molecular oxygen"/>
    <property type="evidence" value="ECO:0007669"/>
    <property type="project" value="InterPro"/>
</dbReference>
<dbReference type="Gene3D" id="3.20.20.30">
    <property type="entry name" value="Luciferase-like domain"/>
    <property type="match status" value="1"/>
</dbReference>
<dbReference type="Proteomes" id="UP000235786">
    <property type="component" value="Unassembled WGS sequence"/>
</dbReference>
<dbReference type="STRING" id="1149755.A0A2J6RM24"/>
<keyword evidence="3" id="KW-1185">Reference proteome</keyword>
<evidence type="ECO:0000313" key="3">
    <source>
        <dbReference type="Proteomes" id="UP000235786"/>
    </source>
</evidence>
<dbReference type="InterPro" id="IPR051260">
    <property type="entry name" value="Diverse_substr_monoxygenases"/>
</dbReference>
<dbReference type="Pfam" id="PF00296">
    <property type="entry name" value="Bac_luciferase"/>
    <property type="match status" value="1"/>
</dbReference>
<gene>
    <name evidence="2" type="ORF">L207DRAFT_634132</name>
</gene>
<evidence type="ECO:0000313" key="2">
    <source>
        <dbReference type="EMBL" id="PMD39563.1"/>
    </source>
</evidence>
<dbReference type="AlphaFoldDB" id="A0A2J6RM24"/>
<organism evidence="2 3">
    <name type="scientific">Hyaloscypha variabilis (strain UAMH 11265 / GT02V1 / F)</name>
    <name type="common">Meliniomyces variabilis</name>
    <dbReference type="NCBI Taxonomy" id="1149755"/>
    <lineage>
        <taxon>Eukaryota</taxon>
        <taxon>Fungi</taxon>
        <taxon>Dikarya</taxon>
        <taxon>Ascomycota</taxon>
        <taxon>Pezizomycotina</taxon>
        <taxon>Leotiomycetes</taxon>
        <taxon>Helotiales</taxon>
        <taxon>Hyaloscyphaceae</taxon>
        <taxon>Hyaloscypha</taxon>
        <taxon>Hyaloscypha variabilis</taxon>
    </lineage>
</organism>
<dbReference type="PANTHER" id="PTHR30011">
    <property type="entry name" value="ALKANESULFONATE MONOOXYGENASE-RELATED"/>
    <property type="match status" value="1"/>
</dbReference>
<reference evidence="2 3" key="1">
    <citation type="submission" date="2016-04" db="EMBL/GenBank/DDBJ databases">
        <title>A degradative enzymes factory behind the ericoid mycorrhizal symbiosis.</title>
        <authorList>
            <consortium name="DOE Joint Genome Institute"/>
            <person name="Martino E."/>
            <person name="Morin E."/>
            <person name="Grelet G."/>
            <person name="Kuo A."/>
            <person name="Kohler A."/>
            <person name="Daghino S."/>
            <person name="Barry K."/>
            <person name="Choi C."/>
            <person name="Cichocki N."/>
            <person name="Clum A."/>
            <person name="Copeland A."/>
            <person name="Hainaut M."/>
            <person name="Haridas S."/>
            <person name="Labutti K."/>
            <person name="Lindquist E."/>
            <person name="Lipzen A."/>
            <person name="Khouja H.-R."/>
            <person name="Murat C."/>
            <person name="Ohm R."/>
            <person name="Olson A."/>
            <person name="Spatafora J."/>
            <person name="Veneault-Fourrey C."/>
            <person name="Henrissat B."/>
            <person name="Grigoriev I."/>
            <person name="Martin F."/>
            <person name="Perotto S."/>
        </authorList>
    </citation>
    <scope>NUCLEOTIDE SEQUENCE [LARGE SCALE GENOMIC DNA]</scope>
    <source>
        <strain evidence="2 3">F</strain>
    </source>
</reference>
<dbReference type="InterPro" id="IPR036661">
    <property type="entry name" value="Luciferase-like_sf"/>
</dbReference>
<dbReference type="EMBL" id="KZ613946">
    <property type="protein sequence ID" value="PMD39563.1"/>
    <property type="molecule type" value="Genomic_DNA"/>
</dbReference>
<dbReference type="OrthoDB" id="5561043at2759"/>